<dbReference type="AlphaFoldDB" id="A0AAP0KV72"/>
<organism evidence="2 3">
    <name type="scientific">Stephania cephalantha</name>
    <dbReference type="NCBI Taxonomy" id="152367"/>
    <lineage>
        <taxon>Eukaryota</taxon>
        <taxon>Viridiplantae</taxon>
        <taxon>Streptophyta</taxon>
        <taxon>Embryophyta</taxon>
        <taxon>Tracheophyta</taxon>
        <taxon>Spermatophyta</taxon>
        <taxon>Magnoliopsida</taxon>
        <taxon>Ranunculales</taxon>
        <taxon>Menispermaceae</taxon>
        <taxon>Menispermoideae</taxon>
        <taxon>Cissampelideae</taxon>
        <taxon>Stephania</taxon>
    </lineage>
</organism>
<gene>
    <name evidence="2" type="ORF">Scep_004373</name>
</gene>
<sequence length="77" mass="8320">MARTKTTEAPKESEQENENTGKMGEQVGRRAQTASYRKEKELQKGAGASQIGCSLKEGAGKDDSMDLSGQQLAIRMS</sequence>
<reference evidence="2 3" key="1">
    <citation type="submission" date="2024-01" db="EMBL/GenBank/DDBJ databases">
        <title>Genome assemblies of Stephania.</title>
        <authorList>
            <person name="Yang L."/>
        </authorList>
    </citation>
    <scope>NUCLEOTIDE SEQUENCE [LARGE SCALE GENOMIC DNA]</scope>
    <source>
        <strain evidence="2">JXDWG</strain>
        <tissue evidence="2">Leaf</tissue>
    </source>
</reference>
<proteinExistence type="predicted"/>
<dbReference type="EMBL" id="JBBNAG010000002">
    <property type="protein sequence ID" value="KAK9157799.1"/>
    <property type="molecule type" value="Genomic_DNA"/>
</dbReference>
<comment type="caution">
    <text evidence="2">The sequence shown here is derived from an EMBL/GenBank/DDBJ whole genome shotgun (WGS) entry which is preliminary data.</text>
</comment>
<name>A0AAP0KV72_9MAGN</name>
<accession>A0AAP0KV72</accession>
<feature type="region of interest" description="Disordered" evidence="1">
    <location>
        <begin position="1"/>
        <end position="77"/>
    </location>
</feature>
<evidence type="ECO:0000313" key="3">
    <source>
        <dbReference type="Proteomes" id="UP001419268"/>
    </source>
</evidence>
<evidence type="ECO:0000313" key="2">
    <source>
        <dbReference type="EMBL" id="KAK9157799.1"/>
    </source>
</evidence>
<protein>
    <submittedName>
        <fullName evidence="2">Uncharacterized protein</fullName>
    </submittedName>
</protein>
<keyword evidence="3" id="KW-1185">Reference proteome</keyword>
<dbReference type="Proteomes" id="UP001419268">
    <property type="component" value="Unassembled WGS sequence"/>
</dbReference>
<evidence type="ECO:0000256" key="1">
    <source>
        <dbReference type="SAM" id="MobiDB-lite"/>
    </source>
</evidence>
<feature type="compositionally biased region" description="Basic and acidic residues" evidence="1">
    <location>
        <begin position="1"/>
        <end position="14"/>
    </location>
</feature>